<accession>A0AAN6YX65</accession>
<reference evidence="1" key="2">
    <citation type="submission" date="2023-05" db="EMBL/GenBank/DDBJ databases">
        <authorList>
            <consortium name="Lawrence Berkeley National Laboratory"/>
            <person name="Steindorff A."/>
            <person name="Hensen N."/>
            <person name="Bonometti L."/>
            <person name="Westerberg I."/>
            <person name="Brannstrom I.O."/>
            <person name="Guillou S."/>
            <person name="Cros-Aarteil S."/>
            <person name="Calhoun S."/>
            <person name="Haridas S."/>
            <person name="Kuo A."/>
            <person name="Mondo S."/>
            <person name="Pangilinan J."/>
            <person name="Riley R."/>
            <person name="Labutti K."/>
            <person name="Andreopoulos B."/>
            <person name="Lipzen A."/>
            <person name="Chen C."/>
            <person name="Yanf M."/>
            <person name="Daum C."/>
            <person name="Ng V."/>
            <person name="Clum A."/>
            <person name="Ohm R."/>
            <person name="Martin F."/>
            <person name="Silar P."/>
            <person name="Natvig D."/>
            <person name="Lalanne C."/>
            <person name="Gautier V."/>
            <person name="Ament-Velasquez S.L."/>
            <person name="Kruys A."/>
            <person name="Hutchinson M.I."/>
            <person name="Powell A.J."/>
            <person name="Barry K."/>
            <person name="Miller A.N."/>
            <person name="Grigoriev I.V."/>
            <person name="Debuchy R."/>
            <person name="Gladieux P."/>
            <person name="Thoren M.H."/>
            <person name="Johannesson H."/>
        </authorList>
    </citation>
    <scope>NUCLEOTIDE SEQUENCE</scope>
    <source>
        <strain evidence="1">CBS 508.74</strain>
    </source>
</reference>
<dbReference type="RefSeq" id="XP_064674398.1">
    <property type="nucleotide sequence ID" value="XM_064816572.1"/>
</dbReference>
<sequence length="139" mass="15632">MAEIRKFEISFPLTIRLKHGIHTIFLFAMPDWTFSRLTAELLFILQDRYPDGLTTSISRAITTSVPASGDDVKVVYARPKNPNDLSEGWKNLNAQPTDTIAEKGLKENCAVAFALLDPEADVEDVEFLVELPMQDYDEA</sequence>
<comment type="caution">
    <text evidence="1">The sequence shown here is derived from an EMBL/GenBank/DDBJ whole genome shotgun (WGS) entry which is preliminary data.</text>
</comment>
<reference evidence="1" key="1">
    <citation type="journal article" date="2023" name="Mol. Phylogenet. Evol.">
        <title>Genome-scale phylogeny and comparative genomics of the fungal order Sordariales.</title>
        <authorList>
            <person name="Hensen N."/>
            <person name="Bonometti L."/>
            <person name="Westerberg I."/>
            <person name="Brannstrom I.O."/>
            <person name="Guillou S."/>
            <person name="Cros-Aarteil S."/>
            <person name="Calhoun S."/>
            <person name="Haridas S."/>
            <person name="Kuo A."/>
            <person name="Mondo S."/>
            <person name="Pangilinan J."/>
            <person name="Riley R."/>
            <person name="LaButti K."/>
            <person name="Andreopoulos B."/>
            <person name="Lipzen A."/>
            <person name="Chen C."/>
            <person name="Yan M."/>
            <person name="Daum C."/>
            <person name="Ng V."/>
            <person name="Clum A."/>
            <person name="Steindorff A."/>
            <person name="Ohm R.A."/>
            <person name="Martin F."/>
            <person name="Silar P."/>
            <person name="Natvig D.O."/>
            <person name="Lalanne C."/>
            <person name="Gautier V."/>
            <person name="Ament-Velasquez S.L."/>
            <person name="Kruys A."/>
            <person name="Hutchinson M.I."/>
            <person name="Powell A.J."/>
            <person name="Barry K."/>
            <person name="Miller A.N."/>
            <person name="Grigoriev I.V."/>
            <person name="Debuchy R."/>
            <person name="Gladieux P."/>
            <person name="Hiltunen Thoren M."/>
            <person name="Johannesson H."/>
        </authorList>
    </citation>
    <scope>NUCLEOTIDE SEQUENCE</scope>
    <source>
        <strain evidence="1">CBS 508.74</strain>
    </source>
</reference>
<dbReference type="AlphaFoldDB" id="A0AAN6YX65"/>
<gene>
    <name evidence="1" type="ORF">N656DRAFT_787082</name>
</gene>
<dbReference type="EMBL" id="MU853333">
    <property type="protein sequence ID" value="KAK4116828.1"/>
    <property type="molecule type" value="Genomic_DNA"/>
</dbReference>
<name>A0AAN6YX65_9PEZI</name>
<keyword evidence="2" id="KW-1185">Reference proteome</keyword>
<dbReference type="GeneID" id="89940697"/>
<organism evidence="1 2">
    <name type="scientific">Canariomyces notabilis</name>
    <dbReference type="NCBI Taxonomy" id="2074819"/>
    <lineage>
        <taxon>Eukaryota</taxon>
        <taxon>Fungi</taxon>
        <taxon>Dikarya</taxon>
        <taxon>Ascomycota</taxon>
        <taxon>Pezizomycotina</taxon>
        <taxon>Sordariomycetes</taxon>
        <taxon>Sordariomycetidae</taxon>
        <taxon>Sordariales</taxon>
        <taxon>Chaetomiaceae</taxon>
        <taxon>Canariomyces</taxon>
    </lineage>
</organism>
<dbReference type="Proteomes" id="UP001302812">
    <property type="component" value="Unassembled WGS sequence"/>
</dbReference>
<evidence type="ECO:0000313" key="1">
    <source>
        <dbReference type="EMBL" id="KAK4116828.1"/>
    </source>
</evidence>
<protein>
    <submittedName>
        <fullName evidence="1">Uncharacterized protein</fullName>
    </submittedName>
</protein>
<proteinExistence type="predicted"/>
<evidence type="ECO:0000313" key="2">
    <source>
        <dbReference type="Proteomes" id="UP001302812"/>
    </source>
</evidence>